<evidence type="ECO:0000256" key="2">
    <source>
        <dbReference type="ARBA" id="ARBA00022490"/>
    </source>
</evidence>
<dbReference type="GO" id="GO:0005929">
    <property type="term" value="C:cilium"/>
    <property type="evidence" value="ECO:0007669"/>
    <property type="project" value="TreeGrafter"/>
</dbReference>
<name>A0AAJ6YPW5_9HYME</name>
<comment type="function">
    <text evidence="6">Axonemal protein which is implicated in axonemal and/or peri-axonemal structure assembly and regulates flagellum assembly and beating and therefore sperm motility.</text>
</comment>
<dbReference type="Gene3D" id="1.25.40.10">
    <property type="entry name" value="Tetratricopeptide repeat domain"/>
    <property type="match status" value="1"/>
</dbReference>
<reference evidence="8" key="1">
    <citation type="submission" date="2025-08" db="UniProtKB">
        <authorList>
            <consortium name="RefSeq"/>
        </authorList>
    </citation>
    <scope>IDENTIFICATION</scope>
</reference>
<comment type="subcellular location">
    <subcellularLocation>
        <location evidence="1">Cytoplasm</location>
    </subcellularLocation>
</comment>
<gene>
    <name evidence="8" type="primary">LOC105365518</name>
</gene>
<evidence type="ECO:0000313" key="8">
    <source>
        <dbReference type="RefSeq" id="XP_011502013.1"/>
    </source>
</evidence>
<protein>
    <recommendedName>
        <fullName evidence="5">Tetratricopeptide repeat protein 29</fullName>
    </recommendedName>
</protein>
<dbReference type="RefSeq" id="XP_011502013.1">
    <property type="nucleotide sequence ID" value="XM_011503711.1"/>
</dbReference>
<dbReference type="GeneID" id="105365518"/>
<evidence type="ECO:0000256" key="5">
    <source>
        <dbReference type="ARBA" id="ARBA00040665"/>
    </source>
</evidence>
<sequence>MTSTKWNKILPSVPLNEIPKVKKEIISELPHLNAKDIRRYKIPYNEAVLHELREEGSYEAAEYFKCLLNIDEERRISAGRNTSIWNEPKLKDNKELIDYLLNFLTNFFQHTISDSKKATALIKTALVTETLSSEWWWITDVLYRTAFWIVKEIRDSDEQLRMISLLRFVYGRFLFHKMNNARAALEHVRKAQRSSREKPWSISMVLDVKHEMLFMQCCTLMHKVLLSIAREVCNNQPQVAVNSCKVALTAAIESGQEELVAEAQFELGKSQIAIKNVKQALKCLYKSLAIMEKIFDPIGMCEAYSQLANVYKEMNEDKKVLEHLQKLKDTATNYQLPNKLAEAHYLAGEYYLYRGNPTEASLNFESAFSLYNGLGAKETNLVRCLTGVSRGQELLHAFQALLVQCIGGNVDATLQILNWKDRGEPFEEKPMPDKSTLFIRMGNQIFSPN</sequence>
<dbReference type="InterPro" id="IPR011990">
    <property type="entry name" value="TPR-like_helical_dom_sf"/>
</dbReference>
<dbReference type="PANTHER" id="PTHR46630">
    <property type="entry name" value="TETRATRICOPEPTIDE REPEAT PROTEIN 29"/>
    <property type="match status" value="1"/>
</dbReference>
<keyword evidence="7" id="KW-1185">Reference proteome</keyword>
<dbReference type="GO" id="GO:0005737">
    <property type="term" value="C:cytoplasm"/>
    <property type="evidence" value="ECO:0007669"/>
    <property type="project" value="UniProtKB-SubCell"/>
</dbReference>
<dbReference type="AlphaFoldDB" id="A0AAJ6YPW5"/>
<keyword evidence="2" id="KW-0963">Cytoplasm</keyword>
<dbReference type="Proteomes" id="UP000695007">
    <property type="component" value="Unplaced"/>
</dbReference>
<proteinExistence type="predicted"/>
<dbReference type="SMART" id="SM00028">
    <property type="entry name" value="TPR"/>
    <property type="match status" value="3"/>
</dbReference>
<dbReference type="PANTHER" id="PTHR46630:SF1">
    <property type="entry name" value="TETRATRICOPEPTIDE REPEAT PROTEIN 29"/>
    <property type="match status" value="1"/>
</dbReference>
<keyword evidence="4" id="KW-0802">TPR repeat</keyword>
<dbReference type="InterPro" id="IPR051476">
    <property type="entry name" value="Bac_ResReg_Asp_Phosphatase"/>
</dbReference>
<dbReference type="GO" id="GO:0003341">
    <property type="term" value="P:cilium movement"/>
    <property type="evidence" value="ECO:0007669"/>
    <property type="project" value="TreeGrafter"/>
</dbReference>
<evidence type="ECO:0000313" key="7">
    <source>
        <dbReference type="Proteomes" id="UP000695007"/>
    </source>
</evidence>
<evidence type="ECO:0000256" key="6">
    <source>
        <dbReference type="ARBA" id="ARBA00044739"/>
    </source>
</evidence>
<evidence type="ECO:0000256" key="3">
    <source>
        <dbReference type="ARBA" id="ARBA00022737"/>
    </source>
</evidence>
<dbReference type="KEGG" id="csol:105365518"/>
<organism evidence="7 8">
    <name type="scientific">Ceratosolen solmsi marchali</name>
    <dbReference type="NCBI Taxonomy" id="326594"/>
    <lineage>
        <taxon>Eukaryota</taxon>
        <taxon>Metazoa</taxon>
        <taxon>Ecdysozoa</taxon>
        <taxon>Arthropoda</taxon>
        <taxon>Hexapoda</taxon>
        <taxon>Insecta</taxon>
        <taxon>Pterygota</taxon>
        <taxon>Neoptera</taxon>
        <taxon>Endopterygota</taxon>
        <taxon>Hymenoptera</taxon>
        <taxon>Apocrita</taxon>
        <taxon>Proctotrupomorpha</taxon>
        <taxon>Chalcidoidea</taxon>
        <taxon>Agaonidae</taxon>
        <taxon>Agaoninae</taxon>
        <taxon>Ceratosolen</taxon>
    </lineage>
</organism>
<keyword evidence="3" id="KW-0677">Repeat</keyword>
<accession>A0AAJ6YPW5</accession>
<evidence type="ECO:0000256" key="4">
    <source>
        <dbReference type="ARBA" id="ARBA00022803"/>
    </source>
</evidence>
<dbReference type="InterPro" id="IPR019734">
    <property type="entry name" value="TPR_rpt"/>
</dbReference>
<evidence type="ECO:0000256" key="1">
    <source>
        <dbReference type="ARBA" id="ARBA00004496"/>
    </source>
</evidence>
<dbReference type="SUPFAM" id="SSF48452">
    <property type="entry name" value="TPR-like"/>
    <property type="match status" value="1"/>
</dbReference>